<protein>
    <submittedName>
        <fullName evidence="3">Uncharacterized protein</fullName>
    </submittedName>
</protein>
<reference evidence="3" key="1">
    <citation type="submission" date="2023-05" db="EMBL/GenBank/DDBJ databases">
        <title>Nepenthes gracilis genome sequencing.</title>
        <authorList>
            <person name="Fukushima K."/>
        </authorList>
    </citation>
    <scope>NUCLEOTIDE SEQUENCE</scope>
    <source>
        <strain evidence="3">SING2019-196</strain>
    </source>
</reference>
<keyword evidence="1" id="KW-0812">Transmembrane</keyword>
<feature type="chain" id="PRO_5042268116" evidence="2">
    <location>
        <begin position="23"/>
        <end position="314"/>
    </location>
</feature>
<feature type="transmembrane region" description="Helical" evidence="1">
    <location>
        <begin position="246"/>
        <end position="270"/>
    </location>
</feature>
<dbReference type="GO" id="GO:0016020">
    <property type="term" value="C:membrane"/>
    <property type="evidence" value="ECO:0007669"/>
    <property type="project" value="TreeGrafter"/>
</dbReference>
<dbReference type="InterPro" id="IPR010605">
    <property type="entry name" value="DUF1191"/>
</dbReference>
<evidence type="ECO:0000256" key="2">
    <source>
        <dbReference type="SAM" id="SignalP"/>
    </source>
</evidence>
<sequence>MGSLFSLLLILLSLPYPPLSMADKAQQIKSPRLLDLIIRDYAFKPHANNIRKTGVLYSVHLPVNLSGIGINLIRFRCGSLWRYGAQIEEFHLGIGVTIHPCVERLLLIKENLGHNWFALYYDNFDLDGYELITPILGLLAYNAGDDVNQSNPFELGIIAGDNPIKIDFRNVTRINSSRGGNSQQPYCATFDRNGGRSGSGARKVTLSNMVAPSVCMAMKQGHFALVVEMEGQESTGFRGRERGWKVALGSSIGAALAAFLLGLLLIAIFVRAKKRTKMEEMVRRAYEEEALQVSMVDHVRAPTAPAIRTLPHQR</sequence>
<gene>
    <name evidence="3" type="ORF">Nepgr_011293</name>
</gene>
<dbReference type="AlphaFoldDB" id="A0AAD3SF24"/>
<keyword evidence="1" id="KW-0472">Membrane</keyword>
<keyword evidence="4" id="KW-1185">Reference proteome</keyword>
<dbReference type="PANTHER" id="PTHR33512:SF1">
    <property type="entry name" value="PROTEIN, PUTATIVE (DUF1191)-RELATED"/>
    <property type="match status" value="1"/>
</dbReference>
<evidence type="ECO:0000256" key="1">
    <source>
        <dbReference type="SAM" id="Phobius"/>
    </source>
</evidence>
<proteinExistence type="predicted"/>
<keyword evidence="1" id="KW-1133">Transmembrane helix</keyword>
<accession>A0AAD3SF24</accession>
<dbReference type="Pfam" id="PF06697">
    <property type="entry name" value="DUF1191"/>
    <property type="match status" value="1"/>
</dbReference>
<organism evidence="3 4">
    <name type="scientific">Nepenthes gracilis</name>
    <name type="common">Slender pitcher plant</name>
    <dbReference type="NCBI Taxonomy" id="150966"/>
    <lineage>
        <taxon>Eukaryota</taxon>
        <taxon>Viridiplantae</taxon>
        <taxon>Streptophyta</taxon>
        <taxon>Embryophyta</taxon>
        <taxon>Tracheophyta</taxon>
        <taxon>Spermatophyta</taxon>
        <taxon>Magnoliopsida</taxon>
        <taxon>eudicotyledons</taxon>
        <taxon>Gunneridae</taxon>
        <taxon>Pentapetalae</taxon>
        <taxon>Caryophyllales</taxon>
        <taxon>Nepenthaceae</taxon>
        <taxon>Nepenthes</taxon>
    </lineage>
</organism>
<evidence type="ECO:0000313" key="4">
    <source>
        <dbReference type="Proteomes" id="UP001279734"/>
    </source>
</evidence>
<keyword evidence="2" id="KW-0732">Signal</keyword>
<evidence type="ECO:0000313" key="3">
    <source>
        <dbReference type="EMBL" id="GMH09452.1"/>
    </source>
</evidence>
<feature type="signal peptide" evidence="2">
    <location>
        <begin position="1"/>
        <end position="22"/>
    </location>
</feature>
<comment type="caution">
    <text evidence="3">The sequence shown here is derived from an EMBL/GenBank/DDBJ whole genome shotgun (WGS) entry which is preliminary data.</text>
</comment>
<name>A0AAD3SF24_NEPGR</name>
<dbReference type="EMBL" id="BSYO01000009">
    <property type="protein sequence ID" value="GMH09452.1"/>
    <property type="molecule type" value="Genomic_DNA"/>
</dbReference>
<dbReference type="Proteomes" id="UP001279734">
    <property type="component" value="Unassembled WGS sequence"/>
</dbReference>
<dbReference type="PANTHER" id="PTHR33512">
    <property type="entry name" value="PROTEIN, PUTATIVE (DUF1191)-RELATED"/>
    <property type="match status" value="1"/>
</dbReference>